<feature type="signal peptide" evidence="1">
    <location>
        <begin position="1"/>
        <end position="18"/>
    </location>
</feature>
<proteinExistence type="predicted"/>
<feature type="chain" id="PRO_5035449170" evidence="1">
    <location>
        <begin position="19"/>
        <end position="189"/>
    </location>
</feature>
<dbReference type="AlphaFoldDB" id="A0A8K0VY13"/>
<dbReference type="Proteomes" id="UP000813461">
    <property type="component" value="Unassembled WGS sequence"/>
</dbReference>
<reference evidence="2" key="1">
    <citation type="journal article" date="2021" name="Nat. Commun.">
        <title>Genetic determinants of endophytism in the Arabidopsis root mycobiome.</title>
        <authorList>
            <person name="Mesny F."/>
            <person name="Miyauchi S."/>
            <person name="Thiergart T."/>
            <person name="Pickel B."/>
            <person name="Atanasova L."/>
            <person name="Karlsson M."/>
            <person name="Huettel B."/>
            <person name="Barry K.W."/>
            <person name="Haridas S."/>
            <person name="Chen C."/>
            <person name="Bauer D."/>
            <person name="Andreopoulos W."/>
            <person name="Pangilinan J."/>
            <person name="LaButti K."/>
            <person name="Riley R."/>
            <person name="Lipzen A."/>
            <person name="Clum A."/>
            <person name="Drula E."/>
            <person name="Henrissat B."/>
            <person name="Kohler A."/>
            <person name="Grigoriev I.V."/>
            <person name="Martin F.M."/>
            <person name="Hacquard S."/>
        </authorList>
    </citation>
    <scope>NUCLEOTIDE SEQUENCE</scope>
    <source>
        <strain evidence="2">MPI-SDFR-AT-0120</strain>
    </source>
</reference>
<evidence type="ECO:0000313" key="3">
    <source>
        <dbReference type="Proteomes" id="UP000813461"/>
    </source>
</evidence>
<dbReference type="OrthoDB" id="3800804at2759"/>
<protein>
    <submittedName>
        <fullName evidence="2">Uncharacterized protein</fullName>
    </submittedName>
</protein>
<accession>A0A8K0VY13</accession>
<comment type="caution">
    <text evidence="2">The sequence shown here is derived from an EMBL/GenBank/DDBJ whole genome shotgun (WGS) entry which is preliminary data.</text>
</comment>
<keyword evidence="1" id="KW-0732">Signal</keyword>
<evidence type="ECO:0000256" key="1">
    <source>
        <dbReference type="SAM" id="SignalP"/>
    </source>
</evidence>
<dbReference type="EMBL" id="JAGMVJ010000010">
    <property type="protein sequence ID" value="KAH7087010.1"/>
    <property type="molecule type" value="Genomic_DNA"/>
</dbReference>
<organism evidence="2 3">
    <name type="scientific">Paraphoma chrysanthemicola</name>
    <dbReference type="NCBI Taxonomy" id="798071"/>
    <lineage>
        <taxon>Eukaryota</taxon>
        <taxon>Fungi</taxon>
        <taxon>Dikarya</taxon>
        <taxon>Ascomycota</taxon>
        <taxon>Pezizomycotina</taxon>
        <taxon>Dothideomycetes</taxon>
        <taxon>Pleosporomycetidae</taxon>
        <taxon>Pleosporales</taxon>
        <taxon>Pleosporineae</taxon>
        <taxon>Phaeosphaeriaceae</taxon>
        <taxon>Paraphoma</taxon>
    </lineage>
</organism>
<name>A0A8K0VY13_9PLEO</name>
<gene>
    <name evidence="2" type="ORF">FB567DRAFT_57027</name>
</gene>
<keyword evidence="3" id="KW-1185">Reference proteome</keyword>
<evidence type="ECO:0000313" key="2">
    <source>
        <dbReference type="EMBL" id="KAH7087010.1"/>
    </source>
</evidence>
<sequence>MRPTSIFFIFAFATASHAGSVQLGAHEANDLFVRATGPKTMDPARLSILSILKTAIASDPAFPRPTGDFEPEWYQKLPEDVKQILPSLYPAAVDASSSSSAEAAASSPSWTSQVTVTKTLHHAPSSATDHGLSSNSSASAVCTSYIQTAASISTSPTMPAAGGVKAVVPMEEKAVYAWIGLATAFFLFA</sequence>